<protein>
    <submittedName>
        <fullName evidence="8">MFS transporter</fullName>
    </submittedName>
</protein>
<evidence type="ECO:0000313" key="9">
    <source>
        <dbReference type="Proteomes" id="UP000460272"/>
    </source>
</evidence>
<dbReference type="PANTHER" id="PTHR23514:SF13">
    <property type="entry name" value="INNER MEMBRANE PROTEIN YBJJ"/>
    <property type="match status" value="1"/>
</dbReference>
<organism evidence="8 9">
    <name type="scientific">Trebonia kvetii</name>
    <dbReference type="NCBI Taxonomy" id="2480626"/>
    <lineage>
        <taxon>Bacteria</taxon>
        <taxon>Bacillati</taxon>
        <taxon>Actinomycetota</taxon>
        <taxon>Actinomycetes</taxon>
        <taxon>Streptosporangiales</taxon>
        <taxon>Treboniaceae</taxon>
        <taxon>Trebonia</taxon>
    </lineage>
</organism>
<comment type="caution">
    <text evidence="8">The sequence shown here is derived from an EMBL/GenBank/DDBJ whole genome shotgun (WGS) entry which is preliminary data.</text>
</comment>
<evidence type="ECO:0000259" key="7">
    <source>
        <dbReference type="PROSITE" id="PS50850"/>
    </source>
</evidence>
<evidence type="ECO:0000256" key="4">
    <source>
        <dbReference type="ARBA" id="ARBA00023136"/>
    </source>
</evidence>
<dbReference type="CDD" id="cd17393">
    <property type="entry name" value="MFS_MosC_like"/>
    <property type="match status" value="1"/>
</dbReference>
<comment type="subcellular location">
    <subcellularLocation>
        <location evidence="1">Cell membrane</location>
        <topology evidence="1">Multi-pass membrane protein</topology>
    </subcellularLocation>
</comment>
<feature type="transmembrane region" description="Helical" evidence="6">
    <location>
        <begin position="86"/>
        <end position="105"/>
    </location>
</feature>
<keyword evidence="9" id="KW-1185">Reference proteome</keyword>
<keyword evidence="3 6" id="KW-1133">Transmembrane helix</keyword>
<feature type="transmembrane region" description="Helical" evidence="6">
    <location>
        <begin position="285"/>
        <end position="306"/>
    </location>
</feature>
<feature type="transmembrane region" description="Helical" evidence="6">
    <location>
        <begin position="152"/>
        <end position="171"/>
    </location>
</feature>
<evidence type="ECO:0000313" key="8">
    <source>
        <dbReference type="EMBL" id="TVZ00529.1"/>
    </source>
</evidence>
<evidence type="ECO:0000256" key="6">
    <source>
        <dbReference type="SAM" id="Phobius"/>
    </source>
</evidence>
<feature type="transmembrane region" description="Helical" evidence="6">
    <location>
        <begin position="34"/>
        <end position="55"/>
    </location>
</feature>
<dbReference type="InterPro" id="IPR036259">
    <property type="entry name" value="MFS_trans_sf"/>
</dbReference>
<evidence type="ECO:0000256" key="1">
    <source>
        <dbReference type="ARBA" id="ARBA00004651"/>
    </source>
</evidence>
<feature type="transmembrane region" description="Helical" evidence="6">
    <location>
        <begin position="400"/>
        <end position="418"/>
    </location>
</feature>
<feature type="transmembrane region" description="Helical" evidence="6">
    <location>
        <begin position="247"/>
        <end position="265"/>
    </location>
</feature>
<keyword evidence="4 6" id="KW-0472">Membrane</keyword>
<dbReference type="Proteomes" id="UP000460272">
    <property type="component" value="Unassembled WGS sequence"/>
</dbReference>
<feature type="transmembrane region" description="Helical" evidence="6">
    <location>
        <begin position="373"/>
        <end position="394"/>
    </location>
</feature>
<dbReference type="InterPro" id="IPR051788">
    <property type="entry name" value="MFS_Transporter"/>
</dbReference>
<feature type="compositionally biased region" description="Polar residues" evidence="5">
    <location>
        <begin position="223"/>
        <end position="234"/>
    </location>
</feature>
<dbReference type="InterPro" id="IPR011701">
    <property type="entry name" value="MFS"/>
</dbReference>
<reference evidence="8 9" key="1">
    <citation type="submission" date="2018-11" db="EMBL/GenBank/DDBJ databases">
        <title>Trebonia kvetii gen.nov., sp.nov., a novel acidophilic actinobacterium, and proposal of the new actinobacterial family Treboniaceae fam. nov.</title>
        <authorList>
            <person name="Rapoport D."/>
            <person name="Sagova-Mareckova M."/>
            <person name="Sedlacek I."/>
            <person name="Provaznik J."/>
            <person name="Kralova S."/>
            <person name="Pavlinic D."/>
            <person name="Benes V."/>
            <person name="Kopecky J."/>
        </authorList>
    </citation>
    <scope>NUCLEOTIDE SEQUENCE [LARGE SCALE GENOMIC DNA]</scope>
    <source>
        <strain evidence="8 9">15Tr583</strain>
    </source>
</reference>
<feature type="transmembrane region" description="Helical" evidence="6">
    <location>
        <begin position="62"/>
        <end position="80"/>
    </location>
</feature>
<dbReference type="GO" id="GO:0022857">
    <property type="term" value="F:transmembrane transporter activity"/>
    <property type="evidence" value="ECO:0007669"/>
    <property type="project" value="InterPro"/>
</dbReference>
<dbReference type="OrthoDB" id="9809599at2"/>
<feature type="domain" description="Major facilitator superfamily (MFS) profile" evidence="7">
    <location>
        <begin position="1"/>
        <end position="423"/>
    </location>
</feature>
<dbReference type="SUPFAM" id="SSF103473">
    <property type="entry name" value="MFS general substrate transporter"/>
    <property type="match status" value="1"/>
</dbReference>
<gene>
    <name evidence="8" type="ORF">EAS64_37710</name>
</gene>
<dbReference type="GO" id="GO:0005886">
    <property type="term" value="C:plasma membrane"/>
    <property type="evidence" value="ECO:0007669"/>
    <property type="project" value="UniProtKB-SubCell"/>
</dbReference>
<evidence type="ECO:0000256" key="5">
    <source>
        <dbReference type="SAM" id="MobiDB-lite"/>
    </source>
</evidence>
<evidence type="ECO:0000256" key="3">
    <source>
        <dbReference type="ARBA" id="ARBA00022989"/>
    </source>
</evidence>
<feature type="transmembrane region" description="Helical" evidence="6">
    <location>
        <begin position="341"/>
        <end position="361"/>
    </location>
</feature>
<evidence type="ECO:0000256" key="2">
    <source>
        <dbReference type="ARBA" id="ARBA00022692"/>
    </source>
</evidence>
<dbReference type="EMBL" id="RPFW01000009">
    <property type="protein sequence ID" value="TVZ00529.1"/>
    <property type="molecule type" value="Genomic_DNA"/>
</dbReference>
<sequence>MTAFFAADGFIFASWAVRIPAVKAAVGASPQSLGLALLGVSLGAIATMTLTGALCRRFGSPRVVVVAAVWLSFALLLPALSSSALALGLSLVVFGIGYGGLNVAMNSYAVDLVAVMRRPVMPSFHAAWSFGGLAGAALGGLAAPHLSPFTHFALVGLLGLVVTATCGRIILRSDLPAELAQRAVAEASGIEAAGGADPSSVAGGSGGSPAEAGTASDGEATPRETTTGNSQPNGSVPHPAASARTQGVWRTVVLLGVIALCSTYGEGAVSDWGALHLRNDLNVDAGLAAAGYAAFALAEAGGRLFGTALLDRLGQTRVLVYGGLITCAGMLAAALSPVLPLSLIGFALAGLGVANAFPTAMSRVGALAGPNGVAAASTFGYAGFLLGPPAIGFLTGAVSLRVALTTVSVLGILAVFLARAASTDRTGA</sequence>
<feature type="transmembrane region" description="Helical" evidence="6">
    <location>
        <begin position="318"/>
        <end position="335"/>
    </location>
</feature>
<dbReference type="InterPro" id="IPR020846">
    <property type="entry name" value="MFS_dom"/>
</dbReference>
<name>A0A6P2BN89_9ACTN</name>
<accession>A0A6P2BN89</accession>
<dbReference type="Gene3D" id="1.20.1250.20">
    <property type="entry name" value="MFS general substrate transporter like domains"/>
    <property type="match status" value="2"/>
</dbReference>
<feature type="transmembrane region" description="Helical" evidence="6">
    <location>
        <begin position="126"/>
        <end position="146"/>
    </location>
</feature>
<dbReference type="PROSITE" id="PS50850">
    <property type="entry name" value="MFS"/>
    <property type="match status" value="1"/>
</dbReference>
<dbReference type="AlphaFoldDB" id="A0A6P2BN89"/>
<dbReference type="PANTHER" id="PTHR23514">
    <property type="entry name" value="BYPASS OF STOP CODON PROTEIN 6"/>
    <property type="match status" value="1"/>
</dbReference>
<keyword evidence="2 6" id="KW-0812">Transmembrane</keyword>
<dbReference type="Pfam" id="PF07690">
    <property type="entry name" value="MFS_1"/>
    <property type="match status" value="2"/>
</dbReference>
<feature type="region of interest" description="Disordered" evidence="5">
    <location>
        <begin position="193"/>
        <end position="241"/>
    </location>
</feature>
<feature type="compositionally biased region" description="Low complexity" evidence="5">
    <location>
        <begin position="193"/>
        <end position="216"/>
    </location>
</feature>
<proteinExistence type="predicted"/>